<dbReference type="NCBIfam" id="TIGR02464">
    <property type="entry name" value="ribofla_fusion"/>
    <property type="match status" value="1"/>
</dbReference>
<dbReference type="CDD" id="cd15457">
    <property type="entry name" value="NADAR"/>
    <property type="match status" value="1"/>
</dbReference>
<proteinExistence type="predicted"/>
<dbReference type="SUPFAM" id="SSF143990">
    <property type="entry name" value="YbiA-like"/>
    <property type="match status" value="1"/>
</dbReference>
<dbReference type="AlphaFoldDB" id="A0A8R1DLE9"/>
<keyword evidence="3" id="KW-1185">Reference proteome</keyword>
<evidence type="ECO:0000259" key="1">
    <source>
        <dbReference type="Pfam" id="PF08719"/>
    </source>
</evidence>
<protein>
    <submittedName>
        <fullName evidence="2">NADAR domain-containing protein</fullName>
    </submittedName>
</protein>
<dbReference type="Gene3D" id="1.10.357.40">
    <property type="entry name" value="YbiA-like"/>
    <property type="match status" value="1"/>
</dbReference>
<dbReference type="Pfam" id="PF08719">
    <property type="entry name" value="NADAR"/>
    <property type="match status" value="1"/>
</dbReference>
<evidence type="ECO:0000313" key="2">
    <source>
        <dbReference type="EnsemblMetazoa" id="CJA06091.1"/>
    </source>
</evidence>
<dbReference type="Proteomes" id="UP000005237">
    <property type="component" value="Unassembled WGS sequence"/>
</dbReference>
<reference evidence="2" key="2">
    <citation type="submission" date="2022-06" db="UniProtKB">
        <authorList>
            <consortium name="EnsemblMetazoa"/>
        </authorList>
    </citation>
    <scope>IDENTIFICATION</scope>
    <source>
        <strain evidence="2">DF5081</strain>
    </source>
</reference>
<organism evidence="2 3">
    <name type="scientific">Caenorhabditis japonica</name>
    <dbReference type="NCBI Taxonomy" id="281687"/>
    <lineage>
        <taxon>Eukaryota</taxon>
        <taxon>Metazoa</taxon>
        <taxon>Ecdysozoa</taxon>
        <taxon>Nematoda</taxon>
        <taxon>Chromadorea</taxon>
        <taxon>Rhabditida</taxon>
        <taxon>Rhabditina</taxon>
        <taxon>Rhabditomorpha</taxon>
        <taxon>Rhabditoidea</taxon>
        <taxon>Rhabditidae</taxon>
        <taxon>Peloderinae</taxon>
        <taxon>Caenorhabditis</taxon>
    </lineage>
</organism>
<evidence type="ECO:0000313" key="3">
    <source>
        <dbReference type="Proteomes" id="UP000005237"/>
    </source>
</evidence>
<accession>A0A8R1DLE9</accession>
<dbReference type="EnsemblMetazoa" id="CJA06091.1">
    <property type="protein sequence ID" value="CJA06091.1"/>
    <property type="gene ID" value="WBGene00125295"/>
</dbReference>
<reference evidence="3" key="1">
    <citation type="submission" date="2010-08" db="EMBL/GenBank/DDBJ databases">
        <authorList>
            <consortium name="Caenorhabditis japonica Sequencing Consortium"/>
            <person name="Wilson R.K."/>
        </authorList>
    </citation>
    <scope>NUCLEOTIDE SEQUENCE [LARGE SCALE GENOMIC DNA]</scope>
    <source>
        <strain evidence="3">DF5081</strain>
    </source>
</reference>
<name>A0A8R1DLE9_CAEJA</name>
<feature type="domain" description="NADAR" evidence="1">
    <location>
        <begin position="22"/>
        <end position="176"/>
    </location>
</feature>
<dbReference type="InterPro" id="IPR012816">
    <property type="entry name" value="NADAR"/>
</dbReference>
<sequence length="203" mass="24071">MHVRVYYHANQGSKKGLVLFYRAGCVFSNFFPAEFQVIDEKNHALEFNTSEQYFMYNKALLVGDNLIASEIMKETSPKKMKLWGRRLKMSKEQLKEWSTVSRDVMYRACREKFAQNQNLRLYLFRTHEMTLAEASPTDKIWGIGLSKDDRRAKNPETWKGANWLGQVLDRVRDELWERNEFSADRKKVEAEDLETRVQFLEKL</sequence>
<dbReference type="InterPro" id="IPR037238">
    <property type="entry name" value="YbiA-like_sf"/>
</dbReference>